<keyword evidence="2" id="KW-0812">Transmembrane</keyword>
<dbReference type="Proteomes" id="UP000830671">
    <property type="component" value="Chromosome 7"/>
</dbReference>
<evidence type="ECO:0000313" key="6">
    <source>
        <dbReference type="Proteomes" id="UP000830671"/>
    </source>
</evidence>
<dbReference type="KEGG" id="clup:CLUP02_13180"/>
<feature type="chain" id="PRO_5040298439" description="SGNH hydrolase-type esterase domain-containing protein" evidence="3">
    <location>
        <begin position="16"/>
        <end position="590"/>
    </location>
</feature>
<name>A0A9Q8T3L0_9PEZI</name>
<dbReference type="InterPro" id="IPR036514">
    <property type="entry name" value="SGNH_hydro_sf"/>
</dbReference>
<evidence type="ECO:0000256" key="1">
    <source>
        <dbReference type="SAM" id="MobiDB-lite"/>
    </source>
</evidence>
<feature type="transmembrane region" description="Helical" evidence="2">
    <location>
        <begin position="499"/>
        <end position="522"/>
    </location>
</feature>
<dbReference type="PANTHER" id="PTHR43784">
    <property type="entry name" value="GDSL-LIKE LIPASE/ACYLHYDROLASE, PUTATIVE (AFU_ORTHOLOGUE AFUA_2G00820)-RELATED"/>
    <property type="match status" value="1"/>
</dbReference>
<organism evidence="5 6">
    <name type="scientific">Colletotrichum lupini</name>
    <dbReference type="NCBI Taxonomy" id="145971"/>
    <lineage>
        <taxon>Eukaryota</taxon>
        <taxon>Fungi</taxon>
        <taxon>Dikarya</taxon>
        <taxon>Ascomycota</taxon>
        <taxon>Pezizomycotina</taxon>
        <taxon>Sordariomycetes</taxon>
        <taxon>Hypocreomycetidae</taxon>
        <taxon>Glomerellales</taxon>
        <taxon>Glomerellaceae</taxon>
        <taxon>Colletotrichum</taxon>
        <taxon>Colletotrichum acutatum species complex</taxon>
    </lineage>
</organism>
<keyword evidence="2" id="KW-0472">Membrane</keyword>
<evidence type="ECO:0000256" key="2">
    <source>
        <dbReference type="SAM" id="Phobius"/>
    </source>
</evidence>
<dbReference type="GeneID" id="73347134"/>
<dbReference type="Gene3D" id="3.40.50.1110">
    <property type="entry name" value="SGNH hydrolase"/>
    <property type="match status" value="1"/>
</dbReference>
<feature type="transmembrane region" description="Helical" evidence="2">
    <location>
        <begin position="528"/>
        <end position="551"/>
    </location>
</feature>
<feature type="region of interest" description="Disordered" evidence="1">
    <location>
        <begin position="160"/>
        <end position="181"/>
    </location>
</feature>
<dbReference type="AlphaFoldDB" id="A0A9Q8T3L0"/>
<dbReference type="Pfam" id="PF13472">
    <property type="entry name" value="Lipase_GDSL_2"/>
    <property type="match status" value="1"/>
</dbReference>
<keyword evidence="2" id="KW-1133">Transmembrane helix</keyword>
<evidence type="ECO:0000313" key="5">
    <source>
        <dbReference type="EMBL" id="UQC87662.1"/>
    </source>
</evidence>
<keyword evidence="3" id="KW-0732">Signal</keyword>
<reference evidence="5" key="1">
    <citation type="journal article" date="2021" name="Mol. Plant Microbe Interact.">
        <title>Complete Genome Sequence of the Plant-Pathogenic Fungus Colletotrichum lupini.</title>
        <authorList>
            <person name="Baroncelli R."/>
            <person name="Pensec F."/>
            <person name="Da Lio D."/>
            <person name="Boufleur T."/>
            <person name="Vicente I."/>
            <person name="Sarrocco S."/>
            <person name="Picot A."/>
            <person name="Baraldi E."/>
            <person name="Sukno S."/>
            <person name="Thon M."/>
            <person name="Le Floch G."/>
        </authorList>
    </citation>
    <scope>NUCLEOTIDE SEQUENCE</scope>
    <source>
        <strain evidence="5">IMI 504893</strain>
    </source>
</reference>
<dbReference type="RefSeq" id="XP_049149270.1">
    <property type="nucleotide sequence ID" value="XM_049292124.1"/>
</dbReference>
<sequence>MLAYLLFLWATLALAIPIDDNLYEQQDDNHWVVTWTSMTQEVEQSNLPPSPYNGGSVQFRNATLRQTFHASIGASRIRFQLTNTFGGSDLPITAGSVAFPLGGAAGVSGIDPATAKGLTFSGSPSVIIKQGAVVYSDPIDFKVQPQANIALSLYSQQGQSGTRITGHPGSRTTSWMQTGNQVNTSSIGGASTKHWYFASAVEAWAPRNTSAMIVLGDSISDGRGSDDDKNNRWPDLLLARLQKEEITNLAIANQAAGGNAVLSGGLGPTLLTRYSRDALTQQGVSRVLIFEGVNDIGGGGTDTGSQQRIGDGLIAAYQKIVADCKKAGLATVGATITPFAGSGQAYSNAERERTRVRVNKMVDDSDPEAQVRSASAHQSQRRAHGTNGSGFPPPSPIPQQPWTDHNANADKTRSWTGKFSSLKTFRDSTNGASSRPHPPVRSRVRTPSSRGWSKPENGGAVIFTGHVVLIIFEVIAIVISSQSLQRVKKFPGQVQRANFVSMISLISMCVEVGAWIIVTLVACSWFGMALSVGFAALLCLNATATGSYLIFAMKANLDKALCNEYGEQSAECWTGLRMGMAVGVFRVLLL</sequence>
<keyword evidence="6" id="KW-1185">Reference proteome</keyword>
<accession>A0A9Q8T3L0</accession>
<feature type="transmembrane region" description="Helical" evidence="2">
    <location>
        <begin position="458"/>
        <end position="479"/>
    </location>
</feature>
<dbReference type="InterPro" id="IPR053140">
    <property type="entry name" value="GDSL_Rv0518-like"/>
</dbReference>
<dbReference type="InterPro" id="IPR013830">
    <property type="entry name" value="SGNH_hydro"/>
</dbReference>
<evidence type="ECO:0000256" key="3">
    <source>
        <dbReference type="SAM" id="SignalP"/>
    </source>
</evidence>
<proteinExistence type="predicted"/>
<feature type="region of interest" description="Disordered" evidence="1">
    <location>
        <begin position="361"/>
        <end position="452"/>
    </location>
</feature>
<gene>
    <name evidence="5" type="ORF">CLUP02_13180</name>
</gene>
<dbReference type="EMBL" id="CP019479">
    <property type="protein sequence ID" value="UQC87662.1"/>
    <property type="molecule type" value="Genomic_DNA"/>
</dbReference>
<evidence type="ECO:0000259" key="4">
    <source>
        <dbReference type="Pfam" id="PF13472"/>
    </source>
</evidence>
<dbReference type="SUPFAM" id="SSF52266">
    <property type="entry name" value="SGNH hydrolase"/>
    <property type="match status" value="1"/>
</dbReference>
<feature type="signal peptide" evidence="3">
    <location>
        <begin position="1"/>
        <end position="15"/>
    </location>
</feature>
<feature type="compositionally biased region" description="Polar residues" evidence="1">
    <location>
        <begin position="414"/>
        <end position="432"/>
    </location>
</feature>
<protein>
    <recommendedName>
        <fullName evidence="4">SGNH hydrolase-type esterase domain-containing protein</fullName>
    </recommendedName>
</protein>
<feature type="compositionally biased region" description="Polar residues" evidence="1">
    <location>
        <begin position="170"/>
        <end position="181"/>
    </location>
</feature>
<dbReference type="PANTHER" id="PTHR43784:SF2">
    <property type="entry name" value="GDSL-LIKE LIPASE_ACYLHYDROLASE, PUTATIVE (AFU_ORTHOLOGUE AFUA_2G00820)-RELATED"/>
    <property type="match status" value="1"/>
</dbReference>
<feature type="domain" description="SGNH hydrolase-type esterase" evidence="4">
    <location>
        <begin position="214"/>
        <end position="371"/>
    </location>
</feature>